<protein>
    <submittedName>
        <fullName evidence="1">Uncharacterized protein</fullName>
    </submittedName>
</protein>
<dbReference type="OrthoDB" id="3643156at2759"/>
<evidence type="ECO:0000313" key="1">
    <source>
        <dbReference type="EMBL" id="OAF60708.1"/>
    </source>
</evidence>
<gene>
    <name evidence="1" type="ORF">VC83_03351</name>
</gene>
<dbReference type="AlphaFoldDB" id="A0A177AF25"/>
<dbReference type="VEuPathDB" id="FungiDB:GMDG_08226"/>
<accession>A0A177AF25</accession>
<name>A0A177AF25_9PEZI</name>
<sequence length="115" mass="12710">MVAALKTASETALQIQIEAVAVTAPWMVALDNQFLDVVHDVVRAIPALCASESRTAEWKENGKADHVELVIPDDRTYGASKGAAFWLRTRMDRTYCAEEGISDQYDMIGDTHVEL</sequence>
<dbReference type="RefSeq" id="XP_024325989.1">
    <property type="nucleotide sequence ID" value="XM_024466999.1"/>
</dbReference>
<dbReference type="Proteomes" id="UP000077154">
    <property type="component" value="Unassembled WGS sequence"/>
</dbReference>
<dbReference type="GeneID" id="36286428"/>
<organism evidence="1">
    <name type="scientific">Pseudogymnoascus destructans</name>
    <dbReference type="NCBI Taxonomy" id="655981"/>
    <lineage>
        <taxon>Eukaryota</taxon>
        <taxon>Fungi</taxon>
        <taxon>Dikarya</taxon>
        <taxon>Ascomycota</taxon>
        <taxon>Pezizomycotina</taxon>
        <taxon>Leotiomycetes</taxon>
        <taxon>Thelebolales</taxon>
        <taxon>Thelebolaceae</taxon>
        <taxon>Pseudogymnoascus</taxon>
    </lineage>
</organism>
<dbReference type="EMBL" id="KV441391">
    <property type="protein sequence ID" value="OAF60708.1"/>
    <property type="molecule type" value="Genomic_DNA"/>
</dbReference>
<proteinExistence type="predicted"/>
<reference evidence="1" key="1">
    <citation type="submission" date="2016-03" db="EMBL/GenBank/DDBJ databases">
        <title>Updated assembly of Pseudogymnoascus destructans, the fungus causing white-nose syndrome of bats.</title>
        <authorList>
            <person name="Palmer J.M."/>
            <person name="Drees K.P."/>
            <person name="Foster J.T."/>
            <person name="Lindner D.L."/>
        </authorList>
    </citation>
    <scope>NUCLEOTIDE SEQUENCE [LARGE SCALE GENOMIC DNA]</scope>
    <source>
        <strain evidence="1">20631-21</strain>
    </source>
</reference>